<dbReference type="Proteomes" id="UP000311605">
    <property type="component" value="Unassembled WGS sequence"/>
</dbReference>
<feature type="transmembrane region" description="Helical" evidence="1">
    <location>
        <begin position="7"/>
        <end position="29"/>
    </location>
</feature>
<gene>
    <name evidence="3" type="ORF">FHP24_25970</name>
</gene>
<reference evidence="3 4" key="1">
    <citation type="submission" date="2019-06" db="EMBL/GenBank/DDBJ databases">
        <title>The draft genome of Rhizobium smilacinae PTYR-5.</title>
        <authorList>
            <person name="Liu L."/>
            <person name="Li L."/>
            <person name="Zhang X."/>
        </authorList>
    </citation>
    <scope>NUCLEOTIDE SEQUENCE [LARGE SCALE GENOMIC DNA]</scope>
    <source>
        <strain evidence="3 4">PTYR-5</strain>
    </source>
</reference>
<dbReference type="Pfam" id="PF03779">
    <property type="entry name" value="SPW"/>
    <property type="match status" value="1"/>
</dbReference>
<keyword evidence="1" id="KW-0812">Transmembrane</keyword>
<dbReference type="RefSeq" id="WP_139679156.1">
    <property type="nucleotide sequence ID" value="NZ_VDMN01000009.1"/>
</dbReference>
<sequence>MRFIPTLVHGVIDYIVGFIVIALPFVLGLQGATRMTLIALGIIAILYSLITDYELGVVRYLRIRFHLLLDIVFAVAMLALPSLLDFPPDLRWPNYLIGVAALVLVAVTEIRATGTAEHNDNKEIIQ</sequence>
<feature type="transmembrane region" description="Helical" evidence="1">
    <location>
        <begin position="67"/>
        <end position="86"/>
    </location>
</feature>
<comment type="caution">
    <text evidence="3">The sequence shown here is derived from an EMBL/GenBank/DDBJ whole genome shotgun (WGS) entry which is preliminary data.</text>
</comment>
<evidence type="ECO:0000256" key="1">
    <source>
        <dbReference type="SAM" id="Phobius"/>
    </source>
</evidence>
<keyword evidence="4" id="KW-1185">Reference proteome</keyword>
<proteinExistence type="predicted"/>
<keyword evidence="1" id="KW-1133">Transmembrane helix</keyword>
<dbReference type="OrthoDB" id="129082at2"/>
<dbReference type="InterPro" id="IPR005530">
    <property type="entry name" value="SPW"/>
</dbReference>
<feature type="domain" description="SPW repeat-containing integral membrane" evidence="2">
    <location>
        <begin position="9"/>
        <end position="104"/>
    </location>
</feature>
<feature type="transmembrane region" description="Helical" evidence="1">
    <location>
        <begin position="92"/>
        <end position="112"/>
    </location>
</feature>
<keyword evidence="1" id="KW-0472">Membrane</keyword>
<evidence type="ECO:0000259" key="2">
    <source>
        <dbReference type="Pfam" id="PF03779"/>
    </source>
</evidence>
<protein>
    <recommendedName>
        <fullName evidence="2">SPW repeat-containing integral membrane domain-containing protein</fullName>
    </recommendedName>
</protein>
<dbReference type="EMBL" id="VDMN01000009">
    <property type="protein sequence ID" value="TNM60256.1"/>
    <property type="molecule type" value="Genomic_DNA"/>
</dbReference>
<accession>A0A5C4X9W7</accession>
<dbReference type="AlphaFoldDB" id="A0A5C4X9W7"/>
<evidence type="ECO:0000313" key="3">
    <source>
        <dbReference type="EMBL" id="TNM60256.1"/>
    </source>
</evidence>
<organism evidence="3 4">
    <name type="scientific">Aliirhizobium smilacinae</name>
    <dbReference type="NCBI Taxonomy" id="1395944"/>
    <lineage>
        <taxon>Bacteria</taxon>
        <taxon>Pseudomonadati</taxon>
        <taxon>Pseudomonadota</taxon>
        <taxon>Alphaproteobacteria</taxon>
        <taxon>Hyphomicrobiales</taxon>
        <taxon>Rhizobiaceae</taxon>
        <taxon>Aliirhizobium</taxon>
    </lineage>
</organism>
<name>A0A5C4X9W7_9HYPH</name>
<feature type="transmembrane region" description="Helical" evidence="1">
    <location>
        <begin position="35"/>
        <end position="55"/>
    </location>
</feature>
<evidence type="ECO:0000313" key="4">
    <source>
        <dbReference type="Proteomes" id="UP000311605"/>
    </source>
</evidence>